<sequence length="298" mass="35065">MDFTLIGKKIKELRKVLGLSQGELANGICTQAQISKIENGDVYPYASTLYLISQRLGVDVNYFFDIGLTPRLDYVQEVSKQLNNARKNMKYNEMKEIVDMEQTNPLFFQNKRNYQVLLWHKGIYEHAIHRNAVKAVEILQEAISLTQTTEKFYSERELEIVLSIGVIYTEEHDLRDALTTFENGLKYIWQIPYLNDTSIPTRFFYNIARVLTRLKSYEESDRYCIEGIGWCVKQESMYLLGELYYHRGYNHELKNNYSTALQLLEKAKFIFNLQQDERFANLINEKIEKLRTCLSLPE</sequence>
<dbReference type="RefSeq" id="WP_389361699.1">
    <property type="nucleotide sequence ID" value="NZ_JBIACK010000006.1"/>
</dbReference>
<dbReference type="SUPFAM" id="SSF47413">
    <property type="entry name" value="lambda repressor-like DNA-binding domains"/>
    <property type="match status" value="1"/>
</dbReference>
<dbReference type="InterPro" id="IPR001387">
    <property type="entry name" value="Cro/C1-type_HTH"/>
</dbReference>
<evidence type="ECO:0000313" key="2">
    <source>
        <dbReference type="EMBL" id="MFE8701730.1"/>
    </source>
</evidence>
<protein>
    <submittedName>
        <fullName evidence="2">Helix-turn-helix domain-containing protein</fullName>
    </submittedName>
</protein>
<dbReference type="SMART" id="SM00530">
    <property type="entry name" value="HTH_XRE"/>
    <property type="match status" value="1"/>
</dbReference>
<dbReference type="InterPro" id="IPR041315">
    <property type="entry name" value="PlcR_TPR"/>
</dbReference>
<dbReference type="InterPro" id="IPR011990">
    <property type="entry name" value="TPR-like_helical_dom_sf"/>
</dbReference>
<dbReference type="SUPFAM" id="SSF48452">
    <property type="entry name" value="TPR-like"/>
    <property type="match status" value="1"/>
</dbReference>
<dbReference type="CDD" id="cd00093">
    <property type="entry name" value="HTH_XRE"/>
    <property type="match status" value="1"/>
</dbReference>
<reference evidence="2 3" key="1">
    <citation type="submission" date="2024-08" db="EMBL/GenBank/DDBJ databases">
        <title>Two novel Cytobacillus novel species.</title>
        <authorList>
            <person name="Liu G."/>
        </authorList>
    </citation>
    <scope>NUCLEOTIDE SEQUENCE [LARGE SCALE GENOMIC DNA]</scope>
    <source>
        <strain evidence="2 3">FJAT-54145</strain>
    </source>
</reference>
<feature type="domain" description="HTH cro/C1-type" evidence="1">
    <location>
        <begin position="10"/>
        <end position="63"/>
    </location>
</feature>
<dbReference type="PANTHER" id="PTHR37038:SF14">
    <property type="entry name" value="TRANSCRIPTIONAL ACTIVATOR"/>
    <property type="match status" value="1"/>
</dbReference>
<dbReference type="Pfam" id="PF12844">
    <property type="entry name" value="HTH_19"/>
    <property type="match status" value="1"/>
</dbReference>
<dbReference type="PANTHER" id="PTHR37038">
    <property type="entry name" value="TRANSCRIPTIONAL REGULATOR-RELATED"/>
    <property type="match status" value="1"/>
</dbReference>
<dbReference type="Gene3D" id="1.25.40.10">
    <property type="entry name" value="Tetratricopeptide repeat domain"/>
    <property type="match status" value="1"/>
</dbReference>
<accession>A0ABW6KFR7</accession>
<evidence type="ECO:0000313" key="3">
    <source>
        <dbReference type="Proteomes" id="UP001601059"/>
    </source>
</evidence>
<dbReference type="PROSITE" id="PS50943">
    <property type="entry name" value="HTH_CROC1"/>
    <property type="match status" value="1"/>
</dbReference>
<organism evidence="2 3">
    <name type="scientific">Cytobacillus spartinae</name>
    <dbReference type="NCBI Taxonomy" id="3299023"/>
    <lineage>
        <taxon>Bacteria</taxon>
        <taxon>Bacillati</taxon>
        <taxon>Bacillota</taxon>
        <taxon>Bacilli</taxon>
        <taxon>Bacillales</taxon>
        <taxon>Bacillaceae</taxon>
        <taxon>Cytobacillus</taxon>
    </lineage>
</organism>
<dbReference type="Proteomes" id="UP001601059">
    <property type="component" value="Unassembled WGS sequence"/>
</dbReference>
<proteinExistence type="predicted"/>
<name>A0ABW6KFR7_9BACI</name>
<keyword evidence="3" id="KW-1185">Reference proteome</keyword>
<dbReference type="Pfam" id="PF18768">
    <property type="entry name" value="RNPP_C"/>
    <property type="match status" value="1"/>
</dbReference>
<dbReference type="InterPro" id="IPR053163">
    <property type="entry name" value="HTH-type_regulator_Rgg"/>
</dbReference>
<comment type="caution">
    <text evidence="2">The sequence shown here is derived from an EMBL/GenBank/DDBJ whole genome shotgun (WGS) entry which is preliminary data.</text>
</comment>
<dbReference type="InterPro" id="IPR010982">
    <property type="entry name" value="Lambda_DNA-bd_dom_sf"/>
</dbReference>
<dbReference type="EMBL" id="JBIACK010000006">
    <property type="protein sequence ID" value="MFE8701730.1"/>
    <property type="molecule type" value="Genomic_DNA"/>
</dbReference>
<gene>
    <name evidence="2" type="ORF">ACFYKX_14085</name>
</gene>
<evidence type="ECO:0000259" key="1">
    <source>
        <dbReference type="PROSITE" id="PS50943"/>
    </source>
</evidence>